<reference evidence="2 3" key="3">
    <citation type="journal article" date="2020" name="BMC Genomics">
        <title>Intraspecific diversification of the crop wild relative Brassica cretica Lam. using demographic model selection.</title>
        <authorList>
            <person name="Kioukis A."/>
            <person name="Michalopoulou V.A."/>
            <person name="Briers L."/>
            <person name="Pirintsos S."/>
            <person name="Studholme D.J."/>
            <person name="Pavlidis P."/>
            <person name="Sarris P.F."/>
        </authorList>
    </citation>
    <scope>NUCLEOTIDE SEQUENCE [LARGE SCALE GENOMIC DNA]</scope>
    <source>
        <strain evidence="3">cv. PFS-1207/04</strain>
        <strain evidence="2">PFS-1207/04</strain>
    </source>
</reference>
<dbReference type="EMBL" id="QGKY02000089">
    <property type="protein sequence ID" value="KAF2614066.1"/>
    <property type="molecule type" value="Genomic_DNA"/>
</dbReference>
<dbReference type="Proteomes" id="UP000266723">
    <property type="component" value="Unassembled WGS sequence"/>
</dbReference>
<evidence type="ECO:0000313" key="1">
    <source>
        <dbReference type="EMBL" id="KAF2614066.1"/>
    </source>
</evidence>
<proteinExistence type="predicted"/>
<accession>A0A3N6R0R6</accession>
<comment type="caution">
    <text evidence="1">The sequence shown here is derived from an EMBL/GenBank/DDBJ whole genome shotgun (WGS) entry which is preliminary data.</text>
</comment>
<organism evidence="1">
    <name type="scientific">Brassica cretica</name>
    <name type="common">Mustard</name>
    <dbReference type="NCBI Taxonomy" id="69181"/>
    <lineage>
        <taxon>Eukaryota</taxon>
        <taxon>Viridiplantae</taxon>
        <taxon>Streptophyta</taxon>
        <taxon>Embryophyta</taxon>
        <taxon>Tracheophyta</taxon>
        <taxon>Spermatophyta</taxon>
        <taxon>Magnoliopsida</taxon>
        <taxon>eudicotyledons</taxon>
        <taxon>Gunneridae</taxon>
        <taxon>Pentapetalae</taxon>
        <taxon>rosids</taxon>
        <taxon>malvids</taxon>
        <taxon>Brassicales</taxon>
        <taxon>Brassicaceae</taxon>
        <taxon>Brassiceae</taxon>
        <taxon>Brassica</taxon>
    </lineage>
</organism>
<keyword evidence="3" id="KW-1185">Reference proteome</keyword>
<gene>
    <name evidence="2" type="ORF">DY000_02007653</name>
    <name evidence="1" type="ORF">F2Q70_00011983</name>
</gene>
<reference evidence="2" key="2">
    <citation type="submission" date="2019-12" db="EMBL/GenBank/DDBJ databases">
        <authorList>
            <person name="Studholme D.J."/>
            <person name="Sarris P."/>
        </authorList>
    </citation>
    <scope>NUCLEOTIDE SEQUENCE</scope>
    <source>
        <strain evidence="2">PFS-1207/04</strain>
        <tissue evidence="2">Leaf</tissue>
    </source>
</reference>
<sequence length="133" mass="14479">MRGVAPSLITEVGRFIKRNVFFEITLAAFPVSMMILEKVVPASSNVMTKALSWGISSLTVSCSWKVVVSAFCVAPSGSTCFWEVVFCPIGLWVAPFDGVGFPDLEGSRLIDSMRSNRVQVGFIVALRNLRSVS</sequence>
<dbReference type="AlphaFoldDB" id="A0A3N6R0R6"/>
<reference evidence="1" key="1">
    <citation type="submission" date="2019-12" db="EMBL/GenBank/DDBJ databases">
        <title>Genome sequencing and annotation of Brassica cretica.</title>
        <authorList>
            <person name="Studholme D.J."/>
            <person name="Sarris P.F."/>
        </authorList>
    </citation>
    <scope>NUCLEOTIDE SEQUENCE</scope>
    <source>
        <strain evidence="1">PFS-102/07</strain>
        <tissue evidence="1">Leaf</tissue>
    </source>
</reference>
<name>A0A3N6R0R6_BRACR</name>
<evidence type="ECO:0000313" key="3">
    <source>
        <dbReference type="Proteomes" id="UP000266723"/>
    </source>
</evidence>
<evidence type="ECO:0000313" key="2">
    <source>
        <dbReference type="EMBL" id="KAF3549909.1"/>
    </source>
</evidence>
<protein>
    <submittedName>
        <fullName evidence="1">Uncharacterized protein</fullName>
    </submittedName>
</protein>
<dbReference type="EMBL" id="QGKV02000832">
    <property type="protein sequence ID" value="KAF3549909.1"/>
    <property type="molecule type" value="Genomic_DNA"/>
</dbReference>